<accession>A0A073J0T8</accession>
<sequence>MKVDLWLWSLEADTQADRGLLSPDECARADRFVKERDAALYVAARSRLRRILAAETGQAPADLMFDYGPQGKPALHGGPAFNLSHAGGMAALAICDTGPLGIDIEKIRPVEKEVATRFFSASENTALASLAPDEWLNGFYRCWTRKEAVIKAVGQGLSMPLDSFDVTLTPDVPAALTRIAGGVANDWHLTALDAGPGFMAALAVQSYGAPVQVRWRTFG</sequence>
<comment type="caution">
    <text evidence="8">The sequence shown here is derived from an EMBL/GenBank/DDBJ whole genome shotgun (WGS) entry which is preliminary data.</text>
</comment>
<dbReference type="OrthoDB" id="9808281at2"/>
<dbReference type="InterPro" id="IPR037143">
    <property type="entry name" value="4-PPantetheinyl_Trfase_dom_sf"/>
</dbReference>
<comment type="cofactor">
    <cofactor evidence="1">
        <name>Mg(2+)</name>
        <dbReference type="ChEBI" id="CHEBI:18420"/>
    </cofactor>
</comment>
<dbReference type="Gene3D" id="3.90.470.20">
    <property type="entry name" value="4'-phosphopantetheinyl transferase domain"/>
    <property type="match status" value="2"/>
</dbReference>
<dbReference type="InterPro" id="IPR055066">
    <property type="entry name" value="AASDHPPT_N"/>
</dbReference>
<dbReference type="GO" id="GO:0005829">
    <property type="term" value="C:cytosol"/>
    <property type="evidence" value="ECO:0007669"/>
    <property type="project" value="TreeGrafter"/>
</dbReference>
<keyword evidence="9" id="KW-1185">Reference proteome</keyword>
<evidence type="ECO:0000256" key="5">
    <source>
        <dbReference type="ARBA" id="ARBA00022842"/>
    </source>
</evidence>
<evidence type="ECO:0000256" key="3">
    <source>
        <dbReference type="ARBA" id="ARBA00022679"/>
    </source>
</evidence>
<evidence type="ECO:0000313" key="8">
    <source>
        <dbReference type="EMBL" id="KEJ95569.1"/>
    </source>
</evidence>
<dbReference type="GO" id="GO:0019878">
    <property type="term" value="P:lysine biosynthetic process via aminoadipic acid"/>
    <property type="evidence" value="ECO:0007669"/>
    <property type="project" value="TreeGrafter"/>
</dbReference>
<dbReference type="NCBIfam" id="TIGR00556">
    <property type="entry name" value="pantethn_trn"/>
    <property type="match status" value="1"/>
</dbReference>
<dbReference type="EMBL" id="JAMD01000006">
    <property type="protein sequence ID" value="KEJ95569.1"/>
    <property type="molecule type" value="Genomic_DNA"/>
</dbReference>
<feature type="domain" description="4'-phosphopantetheinyl transferase" evidence="6">
    <location>
        <begin position="99"/>
        <end position="192"/>
    </location>
</feature>
<dbReference type="GO" id="GO:0008897">
    <property type="term" value="F:holo-[acyl-carrier-protein] synthase activity"/>
    <property type="evidence" value="ECO:0007669"/>
    <property type="project" value="InterPro"/>
</dbReference>
<dbReference type="InterPro" id="IPR008278">
    <property type="entry name" value="4-PPantetheinyl_Trfase_dom"/>
</dbReference>
<evidence type="ECO:0000256" key="2">
    <source>
        <dbReference type="ARBA" id="ARBA00010990"/>
    </source>
</evidence>
<dbReference type="PANTHER" id="PTHR12215">
    <property type="entry name" value="PHOSPHOPANTETHEINE TRANSFERASE"/>
    <property type="match status" value="1"/>
</dbReference>
<evidence type="ECO:0000256" key="4">
    <source>
        <dbReference type="ARBA" id="ARBA00022723"/>
    </source>
</evidence>
<dbReference type="Pfam" id="PF01648">
    <property type="entry name" value="ACPS"/>
    <property type="match status" value="1"/>
</dbReference>
<dbReference type="GO" id="GO:0000287">
    <property type="term" value="F:magnesium ion binding"/>
    <property type="evidence" value="ECO:0007669"/>
    <property type="project" value="InterPro"/>
</dbReference>
<dbReference type="InterPro" id="IPR050559">
    <property type="entry name" value="P-Pant_transferase_sf"/>
</dbReference>
<dbReference type="Pfam" id="PF22624">
    <property type="entry name" value="AASDHPPT_N"/>
    <property type="match status" value="1"/>
</dbReference>
<dbReference type="GO" id="GO:0006633">
    <property type="term" value="P:fatty acid biosynthetic process"/>
    <property type="evidence" value="ECO:0007669"/>
    <property type="project" value="InterPro"/>
</dbReference>
<keyword evidence="5" id="KW-0460">Magnesium</keyword>
<reference evidence="8 9" key="1">
    <citation type="submission" date="2014-01" db="EMBL/GenBank/DDBJ databases">
        <title>Sulfitobacter sp. H3 (MCCC 1A00686) Genome Sequencing.</title>
        <authorList>
            <person name="Lai Q."/>
            <person name="Hong Z."/>
        </authorList>
    </citation>
    <scope>NUCLEOTIDE SEQUENCE [LARGE SCALE GENOMIC DNA]</scope>
    <source>
        <strain evidence="8 9">H3</strain>
    </source>
</reference>
<dbReference type="GeneID" id="68871527"/>
<proteinExistence type="inferred from homology"/>
<dbReference type="RefSeq" id="WP_037926907.1">
    <property type="nucleotide sequence ID" value="NZ_CP054599.1"/>
</dbReference>
<dbReference type="PANTHER" id="PTHR12215:SF10">
    <property type="entry name" value="L-AMINOADIPATE-SEMIALDEHYDE DEHYDROGENASE-PHOSPHOPANTETHEINYL TRANSFERASE"/>
    <property type="match status" value="1"/>
</dbReference>
<evidence type="ECO:0000259" key="6">
    <source>
        <dbReference type="Pfam" id="PF01648"/>
    </source>
</evidence>
<dbReference type="Proteomes" id="UP000027746">
    <property type="component" value="Unassembled WGS sequence"/>
</dbReference>
<dbReference type="SUPFAM" id="SSF56214">
    <property type="entry name" value="4'-phosphopantetheinyl transferase"/>
    <property type="match status" value="2"/>
</dbReference>
<gene>
    <name evidence="8" type="ORF">SUH3_21530</name>
</gene>
<dbReference type="InterPro" id="IPR004568">
    <property type="entry name" value="Ppantetheine-prot_Trfase_dom"/>
</dbReference>
<evidence type="ECO:0000259" key="7">
    <source>
        <dbReference type="Pfam" id="PF22624"/>
    </source>
</evidence>
<keyword evidence="4" id="KW-0479">Metal-binding</keyword>
<protein>
    <submittedName>
        <fullName evidence="8">Uncharacterized protein</fullName>
    </submittedName>
</protein>
<comment type="similarity">
    <text evidence="2">Belongs to the P-Pant transferase superfamily. Gsp/Sfp/HetI/AcpT family.</text>
</comment>
<evidence type="ECO:0000256" key="1">
    <source>
        <dbReference type="ARBA" id="ARBA00001946"/>
    </source>
</evidence>
<feature type="domain" description="4'-phosphopantetheinyl transferase N-terminal" evidence="7">
    <location>
        <begin position="20"/>
        <end position="93"/>
    </location>
</feature>
<organism evidence="8 9">
    <name type="scientific">Pseudosulfitobacter pseudonitzschiae</name>
    <dbReference type="NCBI Taxonomy" id="1402135"/>
    <lineage>
        <taxon>Bacteria</taxon>
        <taxon>Pseudomonadati</taxon>
        <taxon>Pseudomonadota</taxon>
        <taxon>Alphaproteobacteria</taxon>
        <taxon>Rhodobacterales</taxon>
        <taxon>Roseobacteraceae</taxon>
        <taxon>Pseudosulfitobacter</taxon>
    </lineage>
</organism>
<dbReference type="AlphaFoldDB" id="A0A073J0T8"/>
<evidence type="ECO:0000313" key="9">
    <source>
        <dbReference type="Proteomes" id="UP000027746"/>
    </source>
</evidence>
<name>A0A073J0T8_9RHOB</name>
<keyword evidence="3" id="KW-0808">Transferase</keyword>